<evidence type="ECO:0000313" key="5">
    <source>
        <dbReference type="Proteomes" id="UP000093336"/>
    </source>
</evidence>
<reference evidence="2 4" key="1">
    <citation type="submission" date="2015-11" db="EMBL/GenBank/DDBJ databases">
        <title>Genomic analysis of 38 Legionella species identifies large and diverse effector repertoires.</title>
        <authorList>
            <person name="Burstein D."/>
            <person name="Amaro F."/>
            <person name="Zusman T."/>
            <person name="Lifshitz Z."/>
            <person name="Cohen O."/>
            <person name="Gilbert J.A."/>
            <person name="Pupko T."/>
            <person name="Shuman H.A."/>
            <person name="Segal G."/>
        </authorList>
    </citation>
    <scope>NUCLEOTIDE SEQUENCE [LARGE SCALE GENOMIC DNA]</scope>
    <source>
        <strain evidence="2 4">JA-26-G1-E2</strain>
    </source>
</reference>
<keyword evidence="1" id="KW-0812">Transmembrane</keyword>
<reference evidence="3 5" key="2">
    <citation type="submission" date="2016-05" db="EMBL/GenBank/DDBJ databases">
        <authorList>
            <person name="Prochazka B."/>
            <person name="Indra A."/>
            <person name="Hasenberger P."/>
            <person name="Blaschitz M."/>
            <person name="Wagner L."/>
            <person name="Wewalka G."/>
            <person name="Sorschag S."/>
            <person name="Schmid D."/>
            <person name="Ruppitsch W."/>
        </authorList>
    </citation>
    <scope>NUCLEOTIDE SEQUENCE [LARGE SCALE GENOMIC DNA]</scope>
    <source>
        <strain evidence="3 5">974010_12</strain>
    </source>
</reference>
<feature type="transmembrane region" description="Helical" evidence="1">
    <location>
        <begin position="341"/>
        <end position="358"/>
    </location>
</feature>
<dbReference type="Proteomes" id="UP000093336">
    <property type="component" value="Unassembled WGS sequence"/>
</dbReference>
<feature type="transmembrane region" description="Helical" evidence="1">
    <location>
        <begin position="211"/>
        <end position="232"/>
    </location>
</feature>
<dbReference type="AlphaFoldDB" id="A0A0W0UTL9"/>
<feature type="transmembrane region" description="Helical" evidence="1">
    <location>
        <begin position="285"/>
        <end position="308"/>
    </location>
</feature>
<feature type="transmembrane region" description="Helical" evidence="1">
    <location>
        <begin position="167"/>
        <end position="184"/>
    </location>
</feature>
<feature type="transmembrane region" description="Helical" evidence="1">
    <location>
        <begin position="137"/>
        <end position="155"/>
    </location>
</feature>
<dbReference type="PATRIC" id="fig|455.5.peg.438"/>
<evidence type="ECO:0000313" key="2">
    <source>
        <dbReference type="EMBL" id="KTD11219.1"/>
    </source>
</evidence>
<feature type="transmembrane region" description="Helical" evidence="1">
    <location>
        <begin position="91"/>
        <end position="122"/>
    </location>
</feature>
<feature type="transmembrane region" description="Helical" evidence="1">
    <location>
        <begin position="315"/>
        <end position="335"/>
    </location>
</feature>
<dbReference type="OrthoDB" id="5492344at2"/>
<proteinExistence type="predicted"/>
<dbReference type="Proteomes" id="UP000054715">
    <property type="component" value="Unassembled WGS sequence"/>
</dbReference>
<feature type="transmembrane region" description="Helical" evidence="1">
    <location>
        <begin position="7"/>
        <end position="27"/>
    </location>
</feature>
<organism evidence="2 4">
    <name type="scientific">Legionella jamestowniensis</name>
    <dbReference type="NCBI Taxonomy" id="455"/>
    <lineage>
        <taxon>Bacteria</taxon>
        <taxon>Pseudomonadati</taxon>
        <taxon>Pseudomonadota</taxon>
        <taxon>Gammaproteobacteria</taxon>
        <taxon>Legionellales</taxon>
        <taxon>Legionellaceae</taxon>
        <taxon>Legionella</taxon>
    </lineage>
</organism>
<gene>
    <name evidence="3" type="ORF">A8135_13030</name>
    <name evidence="2" type="ORF">Ljam_0413</name>
</gene>
<protein>
    <submittedName>
        <fullName evidence="2 3">LphB</fullName>
    </submittedName>
</protein>
<feature type="transmembrane region" description="Helical" evidence="1">
    <location>
        <begin position="253"/>
        <end position="273"/>
    </location>
</feature>
<keyword evidence="5" id="KW-1185">Reference proteome</keyword>
<name>A0A0W0UTL9_9GAMM</name>
<dbReference type="EMBL" id="LYOZ01000017">
    <property type="protein sequence ID" value="OCH98079.1"/>
    <property type="molecule type" value="Genomic_DNA"/>
</dbReference>
<evidence type="ECO:0000313" key="3">
    <source>
        <dbReference type="EMBL" id="OCH98079.1"/>
    </source>
</evidence>
<dbReference type="STRING" id="455.Ljam_0413"/>
<keyword evidence="1" id="KW-0472">Membrane</keyword>
<keyword evidence="1" id="KW-1133">Transmembrane helix</keyword>
<dbReference type="EMBL" id="LNYG01000008">
    <property type="protein sequence ID" value="KTD11219.1"/>
    <property type="molecule type" value="Genomic_DNA"/>
</dbReference>
<sequence>MIKKVSLYTLLVLGLGYLLVLQIKAIWPFTIDDMYISLRYAKHWVEGYGLLWNIAEEPVEGYSNFSFVVIAALALKLSIDPIIALKSAGVFGLLLSTISLYFLSRFWFTPWIACIPCAWLLLYKGEILWSVSGLETTVYQALICSSLVMLFRGMGYQLFPKKRSQSNAFYGILAGIVLALAGMTRPEAPALMLTFYGLALVDKPEKGVRHYYYGLLWSGLSLVLLFLPYFFWRWQYYGHLFPNAVYCKGFREFSFSLILQYIELVWPFLLIALPALLKTNDKRHYFLWVPSLVYSGLLWGADPIVAFANRLFLPVFILLLPLTLQGMRYSILYFIPKNDTFCSVYLTIAALLFAFLFIPKMTLASYRYFAINPQAGIRLRQEVVAWLDKYIQRGSRVVLADSGLIPYASSLNFIDSYCLNNKKMTEISTENRYLWLCDEVIKSKPEVIILTSLKINGKIIYTPADRCLKQALEANKWYKSSAYFKSDSQNSSYRYEIYTLLN</sequence>
<dbReference type="RefSeq" id="WP_058448480.1">
    <property type="nucleotide sequence ID" value="NZ_CAAAJF010000004.1"/>
</dbReference>
<comment type="caution">
    <text evidence="2">The sequence shown here is derived from an EMBL/GenBank/DDBJ whole genome shotgun (WGS) entry which is preliminary data.</text>
</comment>
<evidence type="ECO:0000313" key="4">
    <source>
        <dbReference type="Proteomes" id="UP000054715"/>
    </source>
</evidence>
<evidence type="ECO:0000256" key="1">
    <source>
        <dbReference type="SAM" id="Phobius"/>
    </source>
</evidence>
<accession>A0A0W0UTL9</accession>